<keyword evidence="2 7" id="KW-0479">Metal-binding</keyword>
<comment type="caution">
    <text evidence="9">The sequence shown here is derived from an EMBL/GenBank/DDBJ whole genome shotgun (WGS) entry which is preliminary data.</text>
</comment>
<dbReference type="Pfam" id="PF01261">
    <property type="entry name" value="AP_endonuc_2"/>
    <property type="match status" value="1"/>
</dbReference>
<dbReference type="EC" id="3.1.21.2" evidence="7"/>
<feature type="binding site" evidence="7">
    <location>
        <position position="178"/>
    </location>
    <ligand>
        <name>Zn(2+)</name>
        <dbReference type="ChEBI" id="CHEBI:29105"/>
        <label>2</label>
    </ligand>
</feature>
<dbReference type="AlphaFoldDB" id="A0A1F8EX11"/>
<dbReference type="InterPro" id="IPR013022">
    <property type="entry name" value="Xyl_isomerase-like_TIM-brl"/>
</dbReference>
<name>A0A1F8EX11_9BACT</name>
<dbReference type="HAMAP" id="MF_00152">
    <property type="entry name" value="Nfo"/>
    <property type="match status" value="1"/>
</dbReference>
<sequence>MVKIGTHVSIAGGITMAPKRAFDLGCETFQCFTRSPQGGPAPELTQSIVMNFKSQMQEFGIETFYIHTPYYINFASLEPRIRRSSIKVVRDELERGSALGAKYVMTHLGSHAGQTLEEGIAKVANSVSQILNGYKGTTELLLEIAAGSGNIIGDTFDEVATIVENVKKLNGFGGVCFDTCHAFASGYDFRTPEKAEKMLKEFDKKIGLEYLKLSHINDSMMDLGGKRDRHEHIGDGFIGVDGITALLTSKPFQKIDWLLETEDSKREEDIRILKDIRDAL</sequence>
<keyword evidence="5 7" id="KW-0862">Zinc</keyword>
<feature type="binding site" evidence="7">
    <location>
        <position position="260"/>
    </location>
    <ligand>
        <name>Zn(2+)</name>
        <dbReference type="ChEBI" id="CHEBI:29105"/>
        <label>2</label>
    </ligand>
</feature>
<dbReference type="InterPro" id="IPR018246">
    <property type="entry name" value="AP_endonuc_F2_Zn_BS"/>
</dbReference>
<dbReference type="CDD" id="cd00019">
    <property type="entry name" value="AP2Ec"/>
    <property type="match status" value="1"/>
</dbReference>
<protein>
    <recommendedName>
        <fullName evidence="7">Probable endonuclease 4</fullName>
        <ecNumber evidence="7">3.1.21.2</ecNumber>
    </recommendedName>
    <alternativeName>
        <fullName evidence="7">Endodeoxyribonuclease IV</fullName>
    </alternativeName>
    <alternativeName>
        <fullName evidence="7">Endonuclease IV</fullName>
    </alternativeName>
</protein>
<keyword evidence="7" id="KW-0255">Endonuclease</keyword>
<dbReference type="PANTHER" id="PTHR21445">
    <property type="entry name" value="ENDONUCLEASE IV ENDODEOXYRIBONUCLEASE IV"/>
    <property type="match status" value="1"/>
</dbReference>
<reference evidence="9 10" key="1">
    <citation type="journal article" date="2016" name="Nat. Commun.">
        <title>Thousands of microbial genomes shed light on interconnected biogeochemical processes in an aquifer system.</title>
        <authorList>
            <person name="Anantharaman K."/>
            <person name="Brown C.T."/>
            <person name="Hug L.A."/>
            <person name="Sharon I."/>
            <person name="Castelle C.J."/>
            <person name="Probst A.J."/>
            <person name="Thomas B.C."/>
            <person name="Singh A."/>
            <person name="Wilkins M.J."/>
            <person name="Karaoz U."/>
            <person name="Brodie E.L."/>
            <person name="Williams K.H."/>
            <person name="Hubbard S.S."/>
            <person name="Banfield J.F."/>
        </authorList>
    </citation>
    <scope>NUCLEOTIDE SEQUENCE [LARGE SCALE GENOMIC DNA]</scope>
</reference>
<dbReference type="SUPFAM" id="SSF51658">
    <property type="entry name" value="Xylose isomerase-like"/>
    <property type="match status" value="1"/>
</dbReference>
<evidence type="ECO:0000256" key="6">
    <source>
        <dbReference type="ARBA" id="ARBA00023204"/>
    </source>
</evidence>
<comment type="similarity">
    <text evidence="1 7">Belongs to the AP endonuclease 2 family.</text>
</comment>
<dbReference type="Proteomes" id="UP000177507">
    <property type="component" value="Unassembled WGS sequence"/>
</dbReference>
<comment type="function">
    <text evidence="7">Endonuclease IV plays a role in DNA repair. It cleaves phosphodiester bonds at apurinic or apyrimidinic (AP) sites, generating a 3'-hydroxyl group and a 5'-terminal sugar phosphate.</text>
</comment>
<dbReference type="GO" id="GO:0006284">
    <property type="term" value="P:base-excision repair"/>
    <property type="evidence" value="ECO:0007669"/>
    <property type="project" value="TreeGrafter"/>
</dbReference>
<keyword evidence="6 7" id="KW-0234">DNA repair</keyword>
<dbReference type="GO" id="GO:0008270">
    <property type="term" value="F:zinc ion binding"/>
    <property type="evidence" value="ECO:0007669"/>
    <property type="project" value="UniProtKB-UniRule"/>
</dbReference>
<dbReference type="STRING" id="1802668.A2831_01490"/>
<feature type="binding site" evidence="7">
    <location>
        <position position="215"/>
    </location>
    <ligand>
        <name>Zn(2+)</name>
        <dbReference type="ChEBI" id="CHEBI:29105"/>
        <label>2</label>
    </ligand>
</feature>
<evidence type="ECO:0000313" key="10">
    <source>
        <dbReference type="Proteomes" id="UP000177507"/>
    </source>
</evidence>
<dbReference type="EMBL" id="MGJI01000009">
    <property type="protein sequence ID" value="OGN05393.1"/>
    <property type="molecule type" value="Genomic_DNA"/>
</dbReference>
<dbReference type="PROSITE" id="PS51432">
    <property type="entry name" value="AP_NUCLEASE_F2_4"/>
    <property type="match status" value="1"/>
</dbReference>
<feature type="binding site" evidence="7">
    <location>
        <position position="143"/>
    </location>
    <ligand>
        <name>Zn(2+)</name>
        <dbReference type="ChEBI" id="CHEBI:29105"/>
        <label>1</label>
    </ligand>
</feature>
<gene>
    <name evidence="7" type="primary">nfo</name>
    <name evidence="9" type="ORF">A2831_01490</name>
</gene>
<accession>A0A1F8EX11</accession>
<feature type="binding site" evidence="7">
    <location>
        <position position="228"/>
    </location>
    <ligand>
        <name>Zn(2+)</name>
        <dbReference type="ChEBI" id="CHEBI:29105"/>
        <label>3</label>
    </ligand>
</feature>
<evidence type="ECO:0000313" key="9">
    <source>
        <dbReference type="EMBL" id="OGN05393.1"/>
    </source>
</evidence>
<comment type="catalytic activity">
    <reaction evidence="7">
        <text>Endonucleolytic cleavage to 5'-phosphooligonucleotide end-products.</text>
        <dbReference type="EC" id="3.1.21.2"/>
    </reaction>
</comment>
<dbReference type="Gene3D" id="3.20.20.150">
    <property type="entry name" value="Divalent-metal-dependent TIM barrel enzymes"/>
    <property type="match status" value="1"/>
</dbReference>
<dbReference type="PROSITE" id="PS00730">
    <property type="entry name" value="AP_NUCLEASE_F2_2"/>
    <property type="match status" value="1"/>
</dbReference>
<dbReference type="SMART" id="SM00518">
    <property type="entry name" value="AP2Ec"/>
    <property type="match status" value="1"/>
</dbReference>
<feature type="binding site" evidence="7">
    <location>
        <position position="230"/>
    </location>
    <ligand>
        <name>Zn(2+)</name>
        <dbReference type="ChEBI" id="CHEBI:29105"/>
        <label>3</label>
    </ligand>
</feature>
<evidence type="ECO:0000256" key="4">
    <source>
        <dbReference type="ARBA" id="ARBA00022801"/>
    </source>
</evidence>
<evidence type="ECO:0000256" key="7">
    <source>
        <dbReference type="HAMAP-Rule" id="MF_00152"/>
    </source>
</evidence>
<feature type="binding site" evidence="7">
    <location>
        <position position="107"/>
    </location>
    <ligand>
        <name>Zn(2+)</name>
        <dbReference type="ChEBI" id="CHEBI:29105"/>
        <label>1</label>
    </ligand>
</feature>
<dbReference type="InterPro" id="IPR036237">
    <property type="entry name" value="Xyl_isomerase-like_sf"/>
</dbReference>
<keyword evidence="4 7" id="KW-0378">Hydrolase</keyword>
<dbReference type="GO" id="GO:0003906">
    <property type="term" value="F:DNA-(apurinic or apyrimidinic site) endonuclease activity"/>
    <property type="evidence" value="ECO:0007669"/>
    <property type="project" value="TreeGrafter"/>
</dbReference>
<evidence type="ECO:0000256" key="1">
    <source>
        <dbReference type="ARBA" id="ARBA00005340"/>
    </source>
</evidence>
<dbReference type="GO" id="GO:0003677">
    <property type="term" value="F:DNA binding"/>
    <property type="evidence" value="ECO:0007669"/>
    <property type="project" value="InterPro"/>
</dbReference>
<feature type="domain" description="Xylose isomerase-like TIM barrel" evidence="8">
    <location>
        <begin position="20"/>
        <end position="271"/>
    </location>
</feature>
<feature type="binding site" evidence="7">
    <location>
        <position position="181"/>
    </location>
    <ligand>
        <name>Zn(2+)</name>
        <dbReference type="ChEBI" id="CHEBI:29105"/>
        <label>3</label>
    </ligand>
</feature>
<feature type="binding site" evidence="7">
    <location>
        <position position="143"/>
    </location>
    <ligand>
        <name>Zn(2+)</name>
        <dbReference type="ChEBI" id="CHEBI:29105"/>
        <label>2</label>
    </ligand>
</feature>
<evidence type="ECO:0000256" key="2">
    <source>
        <dbReference type="ARBA" id="ARBA00022723"/>
    </source>
</evidence>
<dbReference type="PANTHER" id="PTHR21445:SF0">
    <property type="entry name" value="APURINIC-APYRIMIDINIC ENDONUCLEASE"/>
    <property type="match status" value="1"/>
</dbReference>
<organism evidence="9 10">
    <name type="scientific">Candidatus Yanofskybacteria bacterium RIFCSPHIGHO2_01_FULL_44_17</name>
    <dbReference type="NCBI Taxonomy" id="1802668"/>
    <lineage>
        <taxon>Bacteria</taxon>
        <taxon>Candidatus Yanofskyibacteriota</taxon>
    </lineage>
</organism>
<evidence type="ECO:0000256" key="3">
    <source>
        <dbReference type="ARBA" id="ARBA00022763"/>
    </source>
</evidence>
<dbReference type="InterPro" id="IPR001719">
    <property type="entry name" value="AP_endonuc_2"/>
</dbReference>
<keyword evidence="3 7" id="KW-0227">DNA damage</keyword>
<comment type="cofactor">
    <cofactor evidence="7">
        <name>Zn(2+)</name>
        <dbReference type="ChEBI" id="CHEBI:29105"/>
    </cofactor>
    <text evidence="7">Binds 3 Zn(2+) ions.</text>
</comment>
<proteinExistence type="inferred from homology"/>
<keyword evidence="7" id="KW-0540">Nuclease</keyword>
<evidence type="ECO:0000259" key="8">
    <source>
        <dbReference type="Pfam" id="PF01261"/>
    </source>
</evidence>
<feature type="binding site" evidence="7">
    <location>
        <position position="67"/>
    </location>
    <ligand>
        <name>Zn(2+)</name>
        <dbReference type="ChEBI" id="CHEBI:29105"/>
        <label>1</label>
    </ligand>
</feature>
<evidence type="ECO:0000256" key="5">
    <source>
        <dbReference type="ARBA" id="ARBA00022833"/>
    </source>
</evidence>
<dbReference type="GO" id="GO:0008833">
    <property type="term" value="F:deoxyribonuclease IV (phage-T4-induced) activity"/>
    <property type="evidence" value="ECO:0007669"/>
    <property type="project" value="UniProtKB-UniRule"/>
</dbReference>
<dbReference type="FunFam" id="3.20.20.150:FF:000001">
    <property type="entry name" value="Probable endonuclease 4"/>
    <property type="match status" value="1"/>
</dbReference>
<dbReference type="NCBIfam" id="TIGR00587">
    <property type="entry name" value="nfo"/>
    <property type="match status" value="1"/>
</dbReference>
<dbReference type="GO" id="GO:0008081">
    <property type="term" value="F:phosphoric diester hydrolase activity"/>
    <property type="evidence" value="ECO:0007669"/>
    <property type="project" value="TreeGrafter"/>
</dbReference>